<reference evidence="1" key="1">
    <citation type="journal article" date="2022" name="Genome Biol. Evol.">
        <title>A New Gene Family Diagnostic for Intracellular Biomineralization of Amorphous Ca Carbonates by Cyanobacteria.</title>
        <authorList>
            <person name="Benzerara K."/>
            <person name="Duprat E."/>
            <person name="Bitard-Feildel T."/>
            <person name="Caumes G."/>
            <person name="Cassier-Chauvat C."/>
            <person name="Chauvat F."/>
            <person name="Dezi M."/>
            <person name="Diop S.I."/>
            <person name="Gaschignard G."/>
            <person name="Gorgen S."/>
            <person name="Gugger M."/>
            <person name="Lopez-Garcia P."/>
            <person name="Millet M."/>
            <person name="Skouri-Panet F."/>
            <person name="Moreira D."/>
            <person name="Callebaut I."/>
        </authorList>
    </citation>
    <scope>NUCLEOTIDE SEQUENCE</scope>
    <source>
        <strain evidence="1">G9</strain>
    </source>
</reference>
<evidence type="ECO:0000313" key="1">
    <source>
        <dbReference type="EMBL" id="MDG2989761.1"/>
    </source>
</evidence>
<protein>
    <submittedName>
        <fullName evidence="1">Addiction module protein</fullName>
    </submittedName>
</protein>
<gene>
    <name evidence="1" type="ORF">L3556_02245</name>
</gene>
<dbReference type="Pfam" id="PF09720">
    <property type="entry name" value="Unstab_antitox"/>
    <property type="match status" value="1"/>
</dbReference>
<dbReference type="Proteomes" id="UP001154265">
    <property type="component" value="Unassembled WGS sequence"/>
</dbReference>
<proteinExistence type="predicted"/>
<dbReference type="InterPro" id="IPR013406">
    <property type="entry name" value="CHP02574_addiction_mod"/>
</dbReference>
<name>A0ABT6EVB6_9SYNE</name>
<organism evidence="1 2">
    <name type="scientific">Candidatus Synechococcus calcipolaris G9</name>
    <dbReference type="NCBI Taxonomy" id="1497997"/>
    <lineage>
        <taxon>Bacteria</taxon>
        <taxon>Bacillati</taxon>
        <taxon>Cyanobacteriota</taxon>
        <taxon>Cyanophyceae</taxon>
        <taxon>Synechococcales</taxon>
        <taxon>Synechococcaceae</taxon>
        <taxon>Synechococcus</taxon>
    </lineage>
</organism>
<accession>A0ABT6EVB6</accession>
<comment type="caution">
    <text evidence="1">The sequence shown here is derived from an EMBL/GenBank/DDBJ whole genome shotgun (WGS) entry which is preliminary data.</text>
</comment>
<keyword evidence="2" id="KW-1185">Reference proteome</keyword>
<evidence type="ECO:0000313" key="2">
    <source>
        <dbReference type="Proteomes" id="UP001154265"/>
    </source>
</evidence>
<dbReference type="EMBL" id="JAKKUT010000001">
    <property type="protein sequence ID" value="MDG2989761.1"/>
    <property type="molecule type" value="Genomic_DNA"/>
</dbReference>
<dbReference type="RefSeq" id="WP_277865676.1">
    <property type="nucleotide sequence ID" value="NZ_JAKKUT010000001.1"/>
</dbReference>
<sequence>MTETAERLKFELSQLSVKDRAELAYFLIHSLDEEVDYDVESTWDVELMRRMQEINEDAASGKPSNQVFTDLREKYL</sequence>
<dbReference type="NCBIfam" id="TIGR02574">
    <property type="entry name" value="stabl_TIGR02574"/>
    <property type="match status" value="1"/>
</dbReference>
<reference evidence="1" key="2">
    <citation type="submission" date="2022-01" db="EMBL/GenBank/DDBJ databases">
        <authorList>
            <person name="Zivanovic Y."/>
            <person name="Moreira D."/>
            <person name="Lopez-Garcia P."/>
        </authorList>
    </citation>
    <scope>NUCLEOTIDE SEQUENCE</scope>
    <source>
        <strain evidence="1">G9</strain>
    </source>
</reference>